<dbReference type="InterPro" id="IPR000504">
    <property type="entry name" value="RRM_dom"/>
</dbReference>
<evidence type="ECO:0000259" key="3">
    <source>
        <dbReference type="PROSITE" id="PS51471"/>
    </source>
</evidence>
<feature type="domain" description="Fe2OG dioxygenase" evidence="3">
    <location>
        <begin position="293"/>
        <end position="396"/>
    </location>
</feature>
<dbReference type="GeneID" id="63806630"/>
<dbReference type="InterPro" id="IPR032857">
    <property type="entry name" value="ALKBH4"/>
</dbReference>
<dbReference type="OrthoDB" id="271595at2759"/>
<dbReference type="STRING" id="61395.A0A1Y1WKG7"/>
<dbReference type="RefSeq" id="XP_040747174.1">
    <property type="nucleotide sequence ID" value="XM_040889982.1"/>
</dbReference>
<feature type="region of interest" description="Disordered" evidence="2">
    <location>
        <begin position="1"/>
        <end position="64"/>
    </location>
</feature>
<organism evidence="4 5">
    <name type="scientific">Linderina pennispora</name>
    <dbReference type="NCBI Taxonomy" id="61395"/>
    <lineage>
        <taxon>Eukaryota</taxon>
        <taxon>Fungi</taxon>
        <taxon>Fungi incertae sedis</taxon>
        <taxon>Zoopagomycota</taxon>
        <taxon>Kickxellomycotina</taxon>
        <taxon>Kickxellomycetes</taxon>
        <taxon>Kickxellales</taxon>
        <taxon>Kickxellaceae</taxon>
        <taxon>Linderina</taxon>
    </lineage>
</organism>
<dbReference type="InterPro" id="IPR005123">
    <property type="entry name" value="Oxoglu/Fe-dep_dioxygenase_dom"/>
</dbReference>
<dbReference type="GO" id="GO:0032451">
    <property type="term" value="F:demethylase activity"/>
    <property type="evidence" value="ECO:0007669"/>
    <property type="project" value="TreeGrafter"/>
</dbReference>
<dbReference type="PROSITE" id="PS51471">
    <property type="entry name" value="FE2OG_OXY"/>
    <property type="match status" value="1"/>
</dbReference>
<name>A0A1Y1WKG7_9FUNG</name>
<comment type="caution">
    <text evidence="4">The sequence shown here is derived from an EMBL/GenBank/DDBJ whole genome shotgun (WGS) entry which is preliminary data.</text>
</comment>
<dbReference type="InterPro" id="IPR037151">
    <property type="entry name" value="AlkB-like_sf"/>
</dbReference>
<reference evidence="4 5" key="1">
    <citation type="submission" date="2016-07" db="EMBL/GenBank/DDBJ databases">
        <title>Pervasive Adenine N6-methylation of Active Genes in Fungi.</title>
        <authorList>
            <consortium name="DOE Joint Genome Institute"/>
            <person name="Mondo S.J."/>
            <person name="Dannebaum R.O."/>
            <person name="Kuo R.C."/>
            <person name="Labutti K."/>
            <person name="Haridas S."/>
            <person name="Kuo A."/>
            <person name="Salamov A."/>
            <person name="Ahrendt S.R."/>
            <person name="Lipzen A."/>
            <person name="Sullivan W."/>
            <person name="Andreopoulos W.B."/>
            <person name="Clum A."/>
            <person name="Lindquist E."/>
            <person name="Daum C."/>
            <person name="Ramamoorthy G.K."/>
            <person name="Gryganskyi A."/>
            <person name="Culley D."/>
            <person name="Magnuson J.K."/>
            <person name="James T.Y."/>
            <person name="O'Malley M.A."/>
            <person name="Stajich J.E."/>
            <person name="Spatafora J.W."/>
            <person name="Visel A."/>
            <person name="Grigoriev I.V."/>
        </authorList>
    </citation>
    <scope>NUCLEOTIDE SEQUENCE [LARGE SCALE GENOMIC DNA]</scope>
    <source>
        <strain evidence="4 5">ATCC 12442</strain>
    </source>
</reference>
<evidence type="ECO:0000256" key="2">
    <source>
        <dbReference type="SAM" id="MobiDB-lite"/>
    </source>
</evidence>
<comment type="similarity">
    <text evidence="1">Belongs to the alkB family.</text>
</comment>
<dbReference type="EMBL" id="MCFD01000001">
    <property type="protein sequence ID" value="ORX73963.1"/>
    <property type="molecule type" value="Genomic_DNA"/>
</dbReference>
<proteinExistence type="inferred from homology"/>
<sequence length="424" mass="48229">MAAGRQAEATDSKWATPSNSQPTKEEPLAGLLDLGGLALEQDSPSDSTASKSRQGDGLTRRERNEQYKLTKKRTEAYATLQRMEKICDLSTVFDQRPRKTMCIVNIGFGAVGGATVAELEAVFSEFEGFERVVMKLGKPYSFVTFRSGENAQAAHEVLHERMCEPLGKILFLEYLTHRNFAYLADRVSPDDTESELLDASRGLHYFDDFITEQEEKDIMEHIRIDEEAEIARNNGSDKWTQVQERYVKHYGHSFDYHTKHVGSDSLTASTELPPWMQPFIDRIRTKLPGYPGTPNQLTIQRYPPGSGIAFHTDSHTAFTDMIVILSMGSPVQMDFRKPASHDSLVTIDLEPRSLVVMTGEARYGWEHAIRMRRSDLVDGRVRERCERWSITIRTINEQMTCNCAFSALCDTNSQMVQRLRRERV</sequence>
<gene>
    <name evidence="4" type="ORF">DL89DRAFT_289634</name>
</gene>
<accession>A0A1Y1WKG7</accession>
<dbReference type="Pfam" id="PF00076">
    <property type="entry name" value="RRM_1"/>
    <property type="match status" value="1"/>
</dbReference>
<evidence type="ECO:0000313" key="4">
    <source>
        <dbReference type="EMBL" id="ORX73963.1"/>
    </source>
</evidence>
<dbReference type="PANTHER" id="PTHR12463">
    <property type="entry name" value="OXYGENASE-RELATED"/>
    <property type="match status" value="1"/>
</dbReference>
<dbReference type="Pfam" id="PF13532">
    <property type="entry name" value="2OG-FeII_Oxy_2"/>
    <property type="match status" value="1"/>
</dbReference>
<dbReference type="GO" id="GO:0016491">
    <property type="term" value="F:oxidoreductase activity"/>
    <property type="evidence" value="ECO:0007669"/>
    <property type="project" value="TreeGrafter"/>
</dbReference>
<dbReference type="SUPFAM" id="SSF54928">
    <property type="entry name" value="RNA-binding domain, RBD"/>
    <property type="match status" value="1"/>
</dbReference>
<dbReference type="GO" id="GO:0003723">
    <property type="term" value="F:RNA binding"/>
    <property type="evidence" value="ECO:0007669"/>
    <property type="project" value="InterPro"/>
</dbReference>
<dbReference type="Gene3D" id="3.30.70.330">
    <property type="match status" value="1"/>
</dbReference>
<feature type="compositionally biased region" description="Polar residues" evidence="2">
    <location>
        <begin position="42"/>
        <end position="52"/>
    </location>
</feature>
<dbReference type="AlphaFoldDB" id="A0A1Y1WKG7"/>
<feature type="compositionally biased region" description="Low complexity" evidence="2">
    <location>
        <begin position="28"/>
        <end position="39"/>
    </location>
</feature>
<dbReference type="InterPro" id="IPR035979">
    <property type="entry name" value="RBD_domain_sf"/>
</dbReference>
<protein>
    <recommendedName>
        <fullName evidence="3">Fe2OG dioxygenase domain-containing protein</fullName>
    </recommendedName>
</protein>
<feature type="compositionally biased region" description="Polar residues" evidence="2">
    <location>
        <begin position="13"/>
        <end position="22"/>
    </location>
</feature>
<dbReference type="Proteomes" id="UP000193922">
    <property type="component" value="Unassembled WGS sequence"/>
</dbReference>
<evidence type="ECO:0000256" key="1">
    <source>
        <dbReference type="ARBA" id="ARBA00007879"/>
    </source>
</evidence>
<dbReference type="Gene3D" id="2.60.120.590">
    <property type="entry name" value="Alpha-ketoglutarate-dependent dioxygenase AlkB-like"/>
    <property type="match status" value="1"/>
</dbReference>
<dbReference type="GO" id="GO:0070988">
    <property type="term" value="P:demethylation"/>
    <property type="evidence" value="ECO:0007669"/>
    <property type="project" value="InterPro"/>
</dbReference>
<dbReference type="InterPro" id="IPR027450">
    <property type="entry name" value="AlkB-like"/>
</dbReference>
<dbReference type="PANTHER" id="PTHR12463:SF1">
    <property type="entry name" value="2-OXOGLUTARATE AND FE-DEPENDENT OXYGENASE FAMILY PROTEIN"/>
    <property type="match status" value="1"/>
</dbReference>
<dbReference type="SUPFAM" id="SSF51197">
    <property type="entry name" value="Clavaminate synthase-like"/>
    <property type="match status" value="1"/>
</dbReference>
<dbReference type="InterPro" id="IPR012677">
    <property type="entry name" value="Nucleotide-bd_a/b_plait_sf"/>
</dbReference>
<evidence type="ECO:0000313" key="5">
    <source>
        <dbReference type="Proteomes" id="UP000193922"/>
    </source>
</evidence>
<keyword evidence="5" id="KW-1185">Reference proteome</keyword>